<evidence type="ECO:0000256" key="5">
    <source>
        <dbReference type="SAM" id="MobiDB-lite"/>
    </source>
</evidence>
<dbReference type="NCBIfam" id="TIGR01256">
    <property type="entry name" value="modA"/>
    <property type="match status" value="1"/>
</dbReference>
<feature type="region of interest" description="Disordered" evidence="5">
    <location>
        <begin position="282"/>
        <end position="302"/>
    </location>
</feature>
<protein>
    <submittedName>
        <fullName evidence="6">Molybdenum ABC transporter, periplasmic molybdate-binding protein</fullName>
    </submittedName>
</protein>
<evidence type="ECO:0000256" key="2">
    <source>
        <dbReference type="ARBA" id="ARBA00022723"/>
    </source>
</evidence>
<dbReference type="EMBL" id="CP001804">
    <property type="protein sequence ID" value="ACY16803.1"/>
    <property type="molecule type" value="Genomic_DNA"/>
</dbReference>
<dbReference type="RefSeq" id="WP_012829401.1">
    <property type="nucleotide sequence ID" value="NC_013440.1"/>
</dbReference>
<dbReference type="Pfam" id="PF13531">
    <property type="entry name" value="SBP_bac_11"/>
    <property type="match status" value="1"/>
</dbReference>
<keyword evidence="7" id="KW-1185">Reference proteome</keyword>
<dbReference type="GO" id="GO:0030973">
    <property type="term" value="F:molybdate ion binding"/>
    <property type="evidence" value="ECO:0007669"/>
    <property type="project" value="TreeGrafter"/>
</dbReference>
<evidence type="ECO:0000256" key="4">
    <source>
        <dbReference type="PIRSR" id="PIRSR004846-1"/>
    </source>
</evidence>
<evidence type="ECO:0000256" key="3">
    <source>
        <dbReference type="ARBA" id="ARBA00022729"/>
    </source>
</evidence>
<gene>
    <name evidence="6" type="ordered locus">Hoch_4307</name>
</gene>
<dbReference type="CDD" id="cd13538">
    <property type="entry name" value="PBP2_ModA_like_1"/>
    <property type="match status" value="1"/>
</dbReference>
<organism evidence="6 7">
    <name type="scientific">Haliangium ochraceum (strain DSM 14365 / JCM 11303 / SMP-2)</name>
    <dbReference type="NCBI Taxonomy" id="502025"/>
    <lineage>
        <taxon>Bacteria</taxon>
        <taxon>Pseudomonadati</taxon>
        <taxon>Myxococcota</taxon>
        <taxon>Polyangia</taxon>
        <taxon>Haliangiales</taxon>
        <taxon>Kofleriaceae</taxon>
        <taxon>Haliangium</taxon>
    </lineage>
</organism>
<feature type="binding site" evidence="4">
    <location>
        <position position="218"/>
    </location>
    <ligand>
        <name>molybdate</name>
        <dbReference type="ChEBI" id="CHEBI:36264"/>
    </ligand>
</feature>
<dbReference type="GO" id="GO:0046872">
    <property type="term" value="F:metal ion binding"/>
    <property type="evidence" value="ECO:0007669"/>
    <property type="project" value="UniProtKB-KW"/>
</dbReference>
<reference evidence="6 7" key="1">
    <citation type="journal article" date="2010" name="Stand. Genomic Sci.">
        <title>Complete genome sequence of Haliangium ochraceum type strain (SMP-2).</title>
        <authorList>
            <consortium name="US DOE Joint Genome Institute (JGI-PGF)"/>
            <person name="Ivanova N."/>
            <person name="Daum C."/>
            <person name="Lang E."/>
            <person name="Abt B."/>
            <person name="Kopitz M."/>
            <person name="Saunders E."/>
            <person name="Lapidus A."/>
            <person name="Lucas S."/>
            <person name="Glavina Del Rio T."/>
            <person name="Nolan M."/>
            <person name="Tice H."/>
            <person name="Copeland A."/>
            <person name="Cheng J.F."/>
            <person name="Chen F."/>
            <person name="Bruce D."/>
            <person name="Goodwin L."/>
            <person name="Pitluck S."/>
            <person name="Mavromatis K."/>
            <person name="Pati A."/>
            <person name="Mikhailova N."/>
            <person name="Chen A."/>
            <person name="Palaniappan K."/>
            <person name="Land M."/>
            <person name="Hauser L."/>
            <person name="Chang Y.J."/>
            <person name="Jeffries C.D."/>
            <person name="Detter J.C."/>
            <person name="Brettin T."/>
            <person name="Rohde M."/>
            <person name="Goker M."/>
            <person name="Bristow J."/>
            <person name="Markowitz V."/>
            <person name="Eisen J.A."/>
            <person name="Hugenholtz P."/>
            <person name="Kyrpides N.C."/>
            <person name="Klenk H.P."/>
        </authorList>
    </citation>
    <scope>NUCLEOTIDE SEQUENCE [LARGE SCALE GENOMIC DNA]</scope>
    <source>
        <strain evidence="7">DSM 14365 / CIP 107738 / JCM 11303 / AJ 13395 / SMP-2</strain>
    </source>
</reference>
<evidence type="ECO:0000313" key="6">
    <source>
        <dbReference type="EMBL" id="ACY16803.1"/>
    </source>
</evidence>
<feature type="binding site" evidence="4">
    <location>
        <position position="200"/>
    </location>
    <ligand>
        <name>molybdate</name>
        <dbReference type="ChEBI" id="CHEBI:36264"/>
    </ligand>
</feature>
<dbReference type="SUPFAM" id="SSF53850">
    <property type="entry name" value="Periplasmic binding protein-like II"/>
    <property type="match status" value="1"/>
</dbReference>
<dbReference type="KEGG" id="hoh:Hoch_4307"/>
<dbReference type="eggNOG" id="COG0725">
    <property type="taxonomic scope" value="Bacteria"/>
</dbReference>
<name>D0LM97_HALO1</name>
<dbReference type="PANTHER" id="PTHR30632:SF0">
    <property type="entry name" value="SULFATE-BINDING PROTEIN"/>
    <property type="match status" value="1"/>
</dbReference>
<evidence type="ECO:0000256" key="1">
    <source>
        <dbReference type="ARBA" id="ARBA00009175"/>
    </source>
</evidence>
<dbReference type="InterPro" id="IPR050682">
    <property type="entry name" value="ModA/WtpA"/>
</dbReference>
<dbReference type="AlphaFoldDB" id="D0LM97"/>
<keyword evidence="2 4" id="KW-0479">Metal-binding</keyword>
<dbReference type="PANTHER" id="PTHR30632">
    <property type="entry name" value="MOLYBDATE-BINDING PERIPLASMIC PROTEIN"/>
    <property type="match status" value="1"/>
</dbReference>
<keyword evidence="3" id="KW-0732">Signal</keyword>
<feature type="binding site" evidence="4">
    <location>
        <position position="57"/>
    </location>
    <ligand>
        <name>molybdate</name>
        <dbReference type="ChEBI" id="CHEBI:36264"/>
    </ligand>
</feature>
<dbReference type="Proteomes" id="UP000001880">
    <property type="component" value="Chromosome"/>
</dbReference>
<comment type="similarity">
    <text evidence="1">Belongs to the bacterial solute-binding protein ModA family.</text>
</comment>
<feature type="binding site" evidence="4">
    <location>
        <position position="85"/>
    </location>
    <ligand>
        <name>molybdate</name>
        <dbReference type="ChEBI" id="CHEBI:36264"/>
    </ligand>
</feature>
<dbReference type="HOGENOM" id="CLU_065520_0_0_7"/>
<evidence type="ECO:0000313" key="7">
    <source>
        <dbReference type="Proteomes" id="UP000001880"/>
    </source>
</evidence>
<dbReference type="InterPro" id="IPR005950">
    <property type="entry name" value="ModA"/>
</dbReference>
<dbReference type="STRING" id="502025.Hoch_4307"/>
<dbReference type="GO" id="GO:0015689">
    <property type="term" value="P:molybdate ion transport"/>
    <property type="evidence" value="ECO:0007669"/>
    <property type="project" value="InterPro"/>
</dbReference>
<dbReference type="OrthoDB" id="9785015at2"/>
<proteinExistence type="inferred from homology"/>
<sequence>MPPELHTHARQRPRALLLRAGALLLLTGALALGLGSGCARDAEPDATPTLQVFAASSLTEAFDALARGFERAHPGTRVALSFAGSQVLRLQIEQGARADVYASANGAHMDALRAAALLGASEVFAHNQLVVITPRDNPAGIERFADLARAERLVIGADTVPVGVYTRALFERAASDARPGLGPDFAAAVRAHVVSAESNVRLVRAKVELGEADAAIVYRTDALASERVRVVPVPAELAAPAGYHIGVLANAAHADAARAWLAYLGSHEGRATLRAHGFSAPATPAAPAAPAAHGDDAASGAR</sequence>
<accession>D0LM97</accession>
<keyword evidence="4" id="KW-0500">Molybdenum</keyword>
<dbReference type="Gene3D" id="3.40.190.10">
    <property type="entry name" value="Periplasmic binding protein-like II"/>
    <property type="match status" value="2"/>
</dbReference>
<dbReference type="PIRSF" id="PIRSF004846">
    <property type="entry name" value="ModA"/>
    <property type="match status" value="1"/>
</dbReference>